<dbReference type="GO" id="GO:0016787">
    <property type="term" value="F:hydrolase activity"/>
    <property type="evidence" value="ECO:0007669"/>
    <property type="project" value="UniProtKB-KW"/>
</dbReference>
<dbReference type="PANTHER" id="PTHR43176">
    <property type="entry name" value="3-HYDROXYISOBUTYRYL-COA HYDROLASE-RELATED"/>
    <property type="match status" value="1"/>
</dbReference>
<dbReference type="InterPro" id="IPR045004">
    <property type="entry name" value="ECH_dom"/>
</dbReference>
<accession>A0ABW1SDH1</accession>
<sequence length="355" mass="38803">MSDTAPVIVQTQGSIGRLTLNRPKALHSLDHEMCEIMTDALRKWRDDASVGAVLVDHAEGTRGFCAGGDIRMLAESGKGDGKEATDFFAAEYRLNTLIKRFPKPYIALMDGVTMGGGVGISVHGSHRVATENTLFAMPETGIGLFPDVGGGWFLPRLKGELGMWLALTGARLKGADVQAAGVATHFVPAELIGNLKSELLNADLSHDAAHLVNTILAPRHKPAVRGGFSDNMEMINRCFSKDSVEAIIEALEAEQDDWAQAQIKVLATKSPQTLKVAFRQLREGAGFETFEENMKNEFRIGWRQVRSADFQEGVRAVIIDKDQNPVWPSQSLENVSEKKIEEIFSPLGADELTFE</sequence>
<proteinExistence type="predicted"/>
<evidence type="ECO:0000313" key="5">
    <source>
        <dbReference type="EMBL" id="MFC6199622.1"/>
    </source>
</evidence>
<dbReference type="InterPro" id="IPR029045">
    <property type="entry name" value="ClpP/crotonase-like_dom_sf"/>
</dbReference>
<dbReference type="Gene3D" id="3.90.226.10">
    <property type="entry name" value="2-enoyl-CoA Hydratase, Chain A, domain 1"/>
    <property type="match status" value="1"/>
</dbReference>
<dbReference type="EMBL" id="JBHSSW010000066">
    <property type="protein sequence ID" value="MFC6199622.1"/>
    <property type="molecule type" value="Genomic_DNA"/>
</dbReference>
<dbReference type="Proteomes" id="UP001596303">
    <property type="component" value="Unassembled WGS sequence"/>
</dbReference>
<dbReference type="EC" id="3.1.2.4" evidence="2"/>
<reference evidence="6" key="1">
    <citation type="journal article" date="2019" name="Int. J. Syst. Evol. Microbiol.">
        <title>The Global Catalogue of Microorganisms (GCM) 10K type strain sequencing project: providing services to taxonomists for standard genome sequencing and annotation.</title>
        <authorList>
            <consortium name="The Broad Institute Genomics Platform"/>
            <consortium name="The Broad Institute Genome Sequencing Center for Infectious Disease"/>
            <person name="Wu L."/>
            <person name="Ma J."/>
        </authorList>
    </citation>
    <scope>NUCLEOTIDE SEQUENCE [LARGE SCALE GENOMIC DNA]</scope>
    <source>
        <strain evidence="6">CGMCC-1.15741</strain>
    </source>
</reference>
<dbReference type="InterPro" id="IPR032259">
    <property type="entry name" value="HIBYL-CoA-H"/>
</dbReference>
<evidence type="ECO:0000256" key="2">
    <source>
        <dbReference type="ARBA" id="ARBA00011915"/>
    </source>
</evidence>
<dbReference type="SUPFAM" id="SSF52096">
    <property type="entry name" value="ClpP/crotonase"/>
    <property type="match status" value="1"/>
</dbReference>
<organism evidence="5 6">
    <name type="scientific">Ponticaulis profundi</name>
    <dbReference type="NCBI Taxonomy" id="2665222"/>
    <lineage>
        <taxon>Bacteria</taxon>
        <taxon>Pseudomonadati</taxon>
        <taxon>Pseudomonadota</taxon>
        <taxon>Alphaproteobacteria</taxon>
        <taxon>Hyphomonadales</taxon>
        <taxon>Hyphomonadaceae</taxon>
        <taxon>Ponticaulis</taxon>
    </lineage>
</organism>
<evidence type="ECO:0000313" key="6">
    <source>
        <dbReference type="Proteomes" id="UP001596303"/>
    </source>
</evidence>
<name>A0ABW1SDH1_9PROT</name>
<comment type="catalytic activity">
    <reaction evidence="1">
        <text>3-hydroxy-2-methylpropanoyl-CoA + H2O = 3-hydroxy-2-methylpropanoate + CoA + H(+)</text>
        <dbReference type="Rhea" id="RHEA:20888"/>
        <dbReference type="ChEBI" id="CHEBI:11805"/>
        <dbReference type="ChEBI" id="CHEBI:15377"/>
        <dbReference type="ChEBI" id="CHEBI:15378"/>
        <dbReference type="ChEBI" id="CHEBI:57287"/>
        <dbReference type="ChEBI" id="CHEBI:57340"/>
        <dbReference type="EC" id="3.1.2.4"/>
    </reaction>
</comment>
<evidence type="ECO:0000256" key="3">
    <source>
        <dbReference type="ARBA" id="ARBA00022801"/>
    </source>
</evidence>
<dbReference type="RefSeq" id="WP_377380824.1">
    <property type="nucleotide sequence ID" value="NZ_JBHSSW010000066.1"/>
</dbReference>
<dbReference type="PANTHER" id="PTHR43176:SF3">
    <property type="entry name" value="3-HYDROXYISOBUTYRYL-COA HYDROLASE, MITOCHONDRIAL"/>
    <property type="match status" value="1"/>
</dbReference>
<keyword evidence="6" id="KW-1185">Reference proteome</keyword>
<keyword evidence="3 5" id="KW-0378">Hydrolase</keyword>
<evidence type="ECO:0000259" key="4">
    <source>
        <dbReference type="Pfam" id="PF16113"/>
    </source>
</evidence>
<dbReference type="NCBIfam" id="NF004127">
    <property type="entry name" value="PRK05617.1"/>
    <property type="match status" value="1"/>
</dbReference>
<dbReference type="Pfam" id="PF16113">
    <property type="entry name" value="ECH_2"/>
    <property type="match status" value="1"/>
</dbReference>
<feature type="domain" description="Enoyl-CoA hydratase/isomerase" evidence="4">
    <location>
        <begin position="15"/>
        <end position="344"/>
    </location>
</feature>
<gene>
    <name evidence="5" type="ORF">ACFQDM_16190</name>
</gene>
<dbReference type="CDD" id="cd06558">
    <property type="entry name" value="crotonase-like"/>
    <property type="match status" value="1"/>
</dbReference>
<evidence type="ECO:0000256" key="1">
    <source>
        <dbReference type="ARBA" id="ARBA00001709"/>
    </source>
</evidence>
<protein>
    <recommendedName>
        <fullName evidence="2">3-hydroxyisobutyryl-CoA hydrolase</fullName>
        <ecNumber evidence="2">3.1.2.4</ecNumber>
    </recommendedName>
</protein>
<comment type="caution">
    <text evidence="5">The sequence shown here is derived from an EMBL/GenBank/DDBJ whole genome shotgun (WGS) entry which is preliminary data.</text>
</comment>